<dbReference type="Proteomes" id="UP000034774">
    <property type="component" value="Unassembled WGS sequence"/>
</dbReference>
<dbReference type="EMBL" id="LBVU01000003">
    <property type="protein sequence ID" value="KKQ92152.1"/>
    <property type="molecule type" value="Genomic_DNA"/>
</dbReference>
<evidence type="ECO:0000313" key="1">
    <source>
        <dbReference type="EMBL" id="KKQ92152.1"/>
    </source>
</evidence>
<evidence type="ECO:0000313" key="2">
    <source>
        <dbReference type="Proteomes" id="UP000034774"/>
    </source>
</evidence>
<sequence>MCKIECVFHGENGKCMSPVAGSQAIEYAAVYYCRPSVEAKMDEGMDPDCFGSELTKSEVSEELYANVAGS</sequence>
<dbReference type="STRING" id="1618572.UT17_C0003G0175"/>
<reference evidence="1 2" key="1">
    <citation type="journal article" date="2015" name="Nature">
        <title>rRNA introns, odd ribosomes, and small enigmatic genomes across a large radiation of phyla.</title>
        <authorList>
            <person name="Brown C.T."/>
            <person name="Hug L.A."/>
            <person name="Thomas B.C."/>
            <person name="Sharon I."/>
            <person name="Castelle C.J."/>
            <person name="Singh A."/>
            <person name="Wilkins M.J."/>
            <person name="Williams K.H."/>
            <person name="Banfield J.F."/>
        </authorList>
    </citation>
    <scope>NUCLEOTIDE SEQUENCE [LARGE SCALE GENOMIC DNA]</scope>
</reference>
<name>A0A0G0LMA1_9BACT</name>
<organism evidence="1 2">
    <name type="scientific">Candidatus Woesebacteria bacterium GW2011_GWB1_39_10</name>
    <dbReference type="NCBI Taxonomy" id="1618572"/>
    <lineage>
        <taxon>Bacteria</taxon>
        <taxon>Candidatus Woeseibacteriota</taxon>
    </lineage>
</organism>
<comment type="caution">
    <text evidence="1">The sequence shown here is derived from an EMBL/GenBank/DDBJ whole genome shotgun (WGS) entry which is preliminary data.</text>
</comment>
<gene>
    <name evidence="1" type="ORF">UT17_C0003G0175</name>
</gene>
<protein>
    <submittedName>
        <fullName evidence="1">Uncharacterized protein</fullName>
    </submittedName>
</protein>
<proteinExistence type="predicted"/>
<accession>A0A0G0LMA1</accession>
<dbReference type="AlphaFoldDB" id="A0A0G0LMA1"/>